<gene>
    <name evidence="1" type="ORF">IPP15_21905</name>
</gene>
<reference evidence="1 2" key="1">
    <citation type="submission" date="2020-10" db="EMBL/GenBank/DDBJ databases">
        <title>Connecting structure to function with the recovery of over 1000 high-quality activated sludge metagenome-assembled genomes encoding full-length rRNA genes using long-read sequencing.</title>
        <authorList>
            <person name="Singleton C.M."/>
            <person name="Petriglieri F."/>
            <person name="Kristensen J.M."/>
            <person name="Kirkegaard R.H."/>
            <person name="Michaelsen T.Y."/>
            <person name="Andersen M.H."/>
            <person name="Karst S.M."/>
            <person name="Dueholm M.S."/>
            <person name="Nielsen P.H."/>
            <person name="Albertsen M."/>
        </authorList>
    </citation>
    <scope>NUCLEOTIDE SEQUENCE [LARGE SCALE GENOMIC DNA]</scope>
    <source>
        <strain evidence="1">Ribe_18-Q3-R11-54_MAXAC.273</strain>
    </source>
</reference>
<organism evidence="1 2">
    <name type="scientific">Candidatus Opimibacter skivensis</name>
    <dbReference type="NCBI Taxonomy" id="2982028"/>
    <lineage>
        <taxon>Bacteria</taxon>
        <taxon>Pseudomonadati</taxon>
        <taxon>Bacteroidota</taxon>
        <taxon>Saprospiria</taxon>
        <taxon>Saprospirales</taxon>
        <taxon>Saprospiraceae</taxon>
        <taxon>Candidatus Opimibacter</taxon>
    </lineage>
</organism>
<accession>A0A9D7SZU6</accession>
<dbReference type="EMBL" id="JADKGY010000032">
    <property type="protein sequence ID" value="MBK9984983.1"/>
    <property type="molecule type" value="Genomic_DNA"/>
</dbReference>
<comment type="caution">
    <text evidence="1">The sequence shown here is derived from an EMBL/GenBank/DDBJ whole genome shotgun (WGS) entry which is preliminary data.</text>
</comment>
<proteinExistence type="predicted"/>
<protein>
    <submittedName>
        <fullName evidence="1">Uncharacterized protein</fullName>
    </submittedName>
</protein>
<evidence type="ECO:0000313" key="1">
    <source>
        <dbReference type="EMBL" id="MBK9984983.1"/>
    </source>
</evidence>
<dbReference type="AlphaFoldDB" id="A0A9D7SZU6"/>
<name>A0A9D7SZU6_9BACT</name>
<sequence>MVNINDFIQSTNDDHPPEGLNSLLLALWYDAKGDWEKSHNIAQDIDTKGGALIHAYLHRKEGDDWNADYWYRKAGEKKPEISINKEWEILTNKFLYTNVLP</sequence>
<dbReference type="Proteomes" id="UP000808337">
    <property type="component" value="Unassembled WGS sequence"/>
</dbReference>
<evidence type="ECO:0000313" key="2">
    <source>
        <dbReference type="Proteomes" id="UP000808337"/>
    </source>
</evidence>